<dbReference type="PANTHER" id="PTHR44591:SF3">
    <property type="entry name" value="RESPONSE REGULATORY DOMAIN-CONTAINING PROTEIN"/>
    <property type="match status" value="1"/>
</dbReference>
<evidence type="ECO:0000256" key="2">
    <source>
        <dbReference type="PROSITE-ProRule" id="PRU00169"/>
    </source>
</evidence>
<dbReference type="InterPro" id="IPR011006">
    <property type="entry name" value="CheY-like_superfamily"/>
</dbReference>
<protein>
    <submittedName>
        <fullName evidence="4">Response regulator</fullName>
    </submittedName>
</protein>
<evidence type="ECO:0000313" key="5">
    <source>
        <dbReference type="Proteomes" id="UP000681594"/>
    </source>
</evidence>
<dbReference type="SMART" id="SM00448">
    <property type="entry name" value="REC"/>
    <property type="match status" value="1"/>
</dbReference>
<dbReference type="InterPro" id="IPR050595">
    <property type="entry name" value="Bact_response_regulator"/>
</dbReference>
<sequence>MEDEFLIADYLAMVLEDGGHEVVGMAGTAQEALDLLESGVTIDVVSLDVRLPGGMDGPELAALLRERGGPPFLFVTGSGDPLHRARCEAMSPLAILQKPIRPEAILNVLRGVERPRSSGHGATGDLGR</sequence>
<evidence type="ECO:0000259" key="3">
    <source>
        <dbReference type="PROSITE" id="PS50110"/>
    </source>
</evidence>
<dbReference type="Gene3D" id="3.40.50.2300">
    <property type="match status" value="1"/>
</dbReference>
<feature type="domain" description="Response regulatory" evidence="3">
    <location>
        <begin position="1"/>
        <end position="113"/>
    </location>
</feature>
<dbReference type="SUPFAM" id="SSF52172">
    <property type="entry name" value="CheY-like"/>
    <property type="match status" value="1"/>
</dbReference>
<reference evidence="4 5" key="1">
    <citation type="submission" date="2021-03" db="EMBL/GenBank/DDBJ databases">
        <authorList>
            <person name="So Y."/>
        </authorList>
    </citation>
    <scope>NUCLEOTIDE SEQUENCE [LARGE SCALE GENOMIC DNA]</scope>
    <source>
        <strain evidence="4 5">SSH11</strain>
    </source>
</reference>
<dbReference type="EMBL" id="JAGIZB010000033">
    <property type="protein sequence ID" value="MBP0447381.1"/>
    <property type="molecule type" value="Genomic_DNA"/>
</dbReference>
<dbReference type="RefSeq" id="WP_209381648.1">
    <property type="nucleotide sequence ID" value="NZ_JAGIZB010000033.1"/>
</dbReference>
<keyword evidence="1 2" id="KW-0597">Phosphoprotein</keyword>
<accession>A0ABS4AK32</accession>
<comment type="caution">
    <text evidence="4">The sequence shown here is derived from an EMBL/GenBank/DDBJ whole genome shotgun (WGS) entry which is preliminary data.</text>
</comment>
<dbReference type="PROSITE" id="PS50110">
    <property type="entry name" value="RESPONSE_REGULATORY"/>
    <property type="match status" value="1"/>
</dbReference>
<keyword evidence="5" id="KW-1185">Reference proteome</keyword>
<feature type="modified residue" description="4-aspartylphosphate" evidence="2">
    <location>
        <position position="48"/>
    </location>
</feature>
<evidence type="ECO:0000256" key="1">
    <source>
        <dbReference type="ARBA" id="ARBA00022553"/>
    </source>
</evidence>
<dbReference type="Pfam" id="PF00072">
    <property type="entry name" value="Response_reg"/>
    <property type="match status" value="1"/>
</dbReference>
<evidence type="ECO:0000313" key="4">
    <source>
        <dbReference type="EMBL" id="MBP0447381.1"/>
    </source>
</evidence>
<proteinExistence type="predicted"/>
<name>A0ABS4AK32_9PROT</name>
<gene>
    <name evidence="4" type="ORF">J8J14_21675</name>
</gene>
<dbReference type="Proteomes" id="UP000681594">
    <property type="component" value="Unassembled WGS sequence"/>
</dbReference>
<dbReference type="PANTHER" id="PTHR44591">
    <property type="entry name" value="STRESS RESPONSE REGULATOR PROTEIN 1"/>
    <property type="match status" value="1"/>
</dbReference>
<organism evidence="4 5">
    <name type="scientific">Pararoseomonas baculiformis</name>
    <dbReference type="NCBI Taxonomy" id="2820812"/>
    <lineage>
        <taxon>Bacteria</taxon>
        <taxon>Pseudomonadati</taxon>
        <taxon>Pseudomonadota</taxon>
        <taxon>Alphaproteobacteria</taxon>
        <taxon>Acetobacterales</taxon>
        <taxon>Acetobacteraceae</taxon>
        <taxon>Pararoseomonas</taxon>
    </lineage>
</organism>
<dbReference type="InterPro" id="IPR001789">
    <property type="entry name" value="Sig_transdc_resp-reg_receiver"/>
</dbReference>